<sequence>MSKPKTWLLAGAALILSAGAAIAAGPAEAEREATADSQAAAKRSDDAERKERREVRIYRGDGHGRHVYVGRGGHAEHLKDILQLRPDQEPALKAFIDATKPAEGAHRDHMVKFDRDETRTTLQRLDDMQARLAEQQAAASRRIAAIRTFYGQLDAKQKKAFDALPMLMMVGPSMGPMMLPHPMKVAHRMPLPPEPPQPPEPPKPPRDGL</sequence>
<proteinExistence type="predicted"/>
<gene>
    <name evidence="3" type="ORF">DJ019_07170</name>
</gene>
<evidence type="ECO:0008006" key="5">
    <source>
        <dbReference type="Google" id="ProtNLM"/>
    </source>
</evidence>
<accession>A0A328BLX6</accession>
<dbReference type="InterPro" id="IPR012899">
    <property type="entry name" value="LTXXQ"/>
</dbReference>
<keyword evidence="4" id="KW-1185">Reference proteome</keyword>
<feature type="region of interest" description="Disordered" evidence="1">
    <location>
        <begin position="25"/>
        <end position="51"/>
    </location>
</feature>
<name>A0A328BLX6_9CAUL</name>
<feature type="region of interest" description="Disordered" evidence="1">
    <location>
        <begin position="185"/>
        <end position="209"/>
    </location>
</feature>
<dbReference type="Pfam" id="PF07813">
    <property type="entry name" value="LTXXQ"/>
    <property type="match status" value="1"/>
</dbReference>
<organism evidence="3 4">
    <name type="scientific">Phenylobacterium kunshanense</name>
    <dbReference type="NCBI Taxonomy" id="1445034"/>
    <lineage>
        <taxon>Bacteria</taxon>
        <taxon>Pseudomonadati</taxon>
        <taxon>Pseudomonadota</taxon>
        <taxon>Alphaproteobacteria</taxon>
        <taxon>Caulobacterales</taxon>
        <taxon>Caulobacteraceae</taxon>
        <taxon>Phenylobacterium</taxon>
    </lineage>
</organism>
<dbReference type="RefSeq" id="WP_111275285.1">
    <property type="nucleotide sequence ID" value="NZ_QFYS01000002.1"/>
</dbReference>
<dbReference type="Proteomes" id="UP000249524">
    <property type="component" value="Unassembled WGS sequence"/>
</dbReference>
<dbReference type="EMBL" id="QFYS01000002">
    <property type="protein sequence ID" value="RAK67675.1"/>
    <property type="molecule type" value="Genomic_DNA"/>
</dbReference>
<evidence type="ECO:0000313" key="4">
    <source>
        <dbReference type="Proteomes" id="UP000249524"/>
    </source>
</evidence>
<keyword evidence="2" id="KW-0732">Signal</keyword>
<feature type="compositionally biased region" description="Pro residues" evidence="1">
    <location>
        <begin position="190"/>
        <end position="202"/>
    </location>
</feature>
<dbReference type="AlphaFoldDB" id="A0A328BLX6"/>
<feature type="signal peptide" evidence="2">
    <location>
        <begin position="1"/>
        <end position="23"/>
    </location>
</feature>
<evidence type="ECO:0000256" key="2">
    <source>
        <dbReference type="SAM" id="SignalP"/>
    </source>
</evidence>
<protein>
    <recommendedName>
        <fullName evidence="5">Periplasmic heavy metal sensor</fullName>
    </recommendedName>
</protein>
<reference evidence="3 4" key="1">
    <citation type="submission" date="2018-05" db="EMBL/GenBank/DDBJ databases">
        <authorList>
            <person name="Lanie J.A."/>
            <person name="Ng W.-L."/>
            <person name="Kazmierczak K.M."/>
            <person name="Andrzejewski T.M."/>
            <person name="Davidsen T.M."/>
            <person name="Wayne K.J."/>
            <person name="Tettelin H."/>
            <person name="Glass J.I."/>
            <person name="Rusch D."/>
            <person name="Podicherti R."/>
            <person name="Tsui H.-C.T."/>
            <person name="Winkler M.E."/>
        </authorList>
    </citation>
    <scope>NUCLEOTIDE SEQUENCE [LARGE SCALE GENOMIC DNA]</scope>
    <source>
        <strain evidence="3 4">BUT-10</strain>
    </source>
</reference>
<feature type="compositionally biased region" description="Basic and acidic residues" evidence="1">
    <location>
        <begin position="42"/>
        <end position="51"/>
    </location>
</feature>
<dbReference type="OrthoDB" id="7191087at2"/>
<evidence type="ECO:0000256" key="1">
    <source>
        <dbReference type="SAM" id="MobiDB-lite"/>
    </source>
</evidence>
<dbReference type="GO" id="GO:0042597">
    <property type="term" value="C:periplasmic space"/>
    <property type="evidence" value="ECO:0007669"/>
    <property type="project" value="InterPro"/>
</dbReference>
<evidence type="ECO:0000313" key="3">
    <source>
        <dbReference type="EMBL" id="RAK67675.1"/>
    </source>
</evidence>
<comment type="caution">
    <text evidence="3">The sequence shown here is derived from an EMBL/GenBank/DDBJ whole genome shotgun (WGS) entry which is preliminary data.</text>
</comment>
<feature type="chain" id="PRO_5016409647" description="Periplasmic heavy metal sensor" evidence="2">
    <location>
        <begin position="24"/>
        <end position="209"/>
    </location>
</feature>